<evidence type="ECO:0000313" key="2">
    <source>
        <dbReference type="Proteomes" id="UP000250675"/>
    </source>
</evidence>
<protein>
    <submittedName>
        <fullName evidence="1">Uncharacterized protein</fullName>
    </submittedName>
</protein>
<accession>A0A2X3D5Q5</accession>
<organism evidence="1 2">
    <name type="scientific">Klebsiella pneumoniae</name>
    <dbReference type="NCBI Taxonomy" id="573"/>
    <lineage>
        <taxon>Bacteria</taxon>
        <taxon>Pseudomonadati</taxon>
        <taxon>Pseudomonadota</taxon>
        <taxon>Gammaproteobacteria</taxon>
        <taxon>Enterobacterales</taxon>
        <taxon>Enterobacteriaceae</taxon>
        <taxon>Klebsiella/Raoultella group</taxon>
        <taxon>Klebsiella</taxon>
        <taxon>Klebsiella pneumoniae complex</taxon>
    </lineage>
</organism>
<evidence type="ECO:0000313" key="1">
    <source>
        <dbReference type="EMBL" id="SQC20363.1"/>
    </source>
</evidence>
<proteinExistence type="predicted"/>
<dbReference type="EMBL" id="UASO01000004">
    <property type="protein sequence ID" value="SQC20363.1"/>
    <property type="molecule type" value="Genomic_DNA"/>
</dbReference>
<dbReference type="AlphaFoldDB" id="A0A2X3D5Q5"/>
<gene>
    <name evidence="1" type="ORF">NCTC9645_01547</name>
</gene>
<dbReference type="Proteomes" id="UP000250675">
    <property type="component" value="Unassembled WGS sequence"/>
</dbReference>
<name>A0A2X3D5Q5_KLEPN</name>
<reference evidence="1 2" key="1">
    <citation type="submission" date="2018-06" db="EMBL/GenBank/DDBJ databases">
        <authorList>
            <consortium name="Pathogen Informatics"/>
            <person name="Doyle S."/>
        </authorList>
    </citation>
    <scope>NUCLEOTIDE SEQUENCE [LARGE SCALE GENOMIC DNA]</scope>
    <source>
        <strain evidence="1 2">NCTC9645</strain>
    </source>
</reference>
<sequence length="391" mass="43248">MMAVRLPWLMEPDWAEGVSETLSWKTDVLISPSGAEQRIARRLSPRRLYEFTVLAGNADARALETQLFHAGGVTWDMPVFPDVAVLATPVTAGSQVIAVPTAGRDFVVGDNLLLKQGLGMLANQAVAQIQSIDAGSITVAAPLGAWPAGTWVYPLRPAVFTDTPAITRHSDSLMRLQLRFRLAAHNPFAPAMNAVLYRGHPVLEQDADWVDDLTAEYQRQLLELDNEVGIPYRTDTAGRAFIMQQHVWSEIGRQAQARLRGQLYYLRGRQRAIWVASQAQDFIPVRTVGNALVVAVAGFSEFGVVPGRRDLRLQLVDGTRVYRRILTATRQSDYELLALDGDVPPADSISQVSLMALCRQNTDDITWEHTTDADGFAQVSTTFRGLRDELE</sequence>